<feature type="domain" description="HTH asnC-type" evidence="4">
    <location>
        <begin position="194"/>
        <end position="254"/>
    </location>
</feature>
<dbReference type="GO" id="GO:0005829">
    <property type="term" value="C:cytosol"/>
    <property type="evidence" value="ECO:0007669"/>
    <property type="project" value="TreeGrafter"/>
</dbReference>
<dbReference type="SUPFAM" id="SSF46785">
    <property type="entry name" value="Winged helix' DNA-binding domain"/>
    <property type="match status" value="2"/>
</dbReference>
<dbReference type="AlphaFoldDB" id="A0A2V5IKL2"/>
<dbReference type="Pfam" id="PF13404">
    <property type="entry name" value="HTH_AsnC-type"/>
    <property type="match status" value="2"/>
</dbReference>
<evidence type="ECO:0000313" key="5">
    <source>
        <dbReference type="EMBL" id="PYI37208.1"/>
    </source>
</evidence>
<organism evidence="5 6">
    <name type="scientific">Arthrobacter psychrolactophilus</name>
    <dbReference type="NCBI Taxonomy" id="92442"/>
    <lineage>
        <taxon>Bacteria</taxon>
        <taxon>Bacillati</taxon>
        <taxon>Actinomycetota</taxon>
        <taxon>Actinomycetes</taxon>
        <taxon>Micrococcales</taxon>
        <taxon>Micrococcaceae</taxon>
        <taxon>Arthrobacter</taxon>
    </lineage>
</organism>
<dbReference type="Pfam" id="PF01037">
    <property type="entry name" value="AsnC_trans_reg"/>
    <property type="match status" value="1"/>
</dbReference>
<keyword evidence="1" id="KW-0805">Transcription regulation</keyword>
<sequence length="353" mass="38767">MESQKLKETSMNNDSLSDSITLSELDLALVNALQLRPRASWVELAKPLGTTATTLARRWERLSAAGLAWVAAAPGPEFGRSRCISYIMIRVEPNARKRVVDDLAQWSEVATIEVATGGHDLNVDVLTHDLRELDQFLTDKVFDIPGINSVDILLTTALYLESSRWRLRSLDKGQLSVLNGGTMSLKKSHHAIGLDDLDRALLDHLVHDGRLSWAELASLTGASTATARRRVTRLISSGIVTFRCEIAHSLAGWPIQASLLAQAPGEDLDSICQTLSTWPECRFVAAVTGTANIYATFWVHDLGSVQRLEAETRGTMPSLTVVDRMVALSTPKRMGHLCDLEGRRIGIVPISPW</sequence>
<protein>
    <submittedName>
        <fullName evidence="5">AsnC family transcriptional regulator</fullName>
    </submittedName>
</protein>
<dbReference type="PANTHER" id="PTHR30154:SF34">
    <property type="entry name" value="TRANSCRIPTIONAL REGULATOR AZLB"/>
    <property type="match status" value="1"/>
</dbReference>
<dbReference type="InterPro" id="IPR000485">
    <property type="entry name" value="AsnC-type_HTH_dom"/>
</dbReference>
<comment type="caution">
    <text evidence="5">The sequence shown here is derived from an EMBL/GenBank/DDBJ whole genome shotgun (WGS) entry which is preliminary data.</text>
</comment>
<dbReference type="InterPro" id="IPR019887">
    <property type="entry name" value="Tscrpt_reg_AsnC/Lrp_C"/>
</dbReference>
<dbReference type="Gene3D" id="3.30.70.920">
    <property type="match status" value="2"/>
</dbReference>
<accession>A0A2V5IKL2</accession>
<keyword evidence="3" id="KW-0804">Transcription</keyword>
<dbReference type="SMART" id="SM00344">
    <property type="entry name" value="HTH_ASNC"/>
    <property type="match status" value="2"/>
</dbReference>
<dbReference type="OrthoDB" id="4050641at2"/>
<name>A0A2V5IKL2_9MICC</name>
<dbReference type="SUPFAM" id="SSF54909">
    <property type="entry name" value="Dimeric alpha+beta barrel"/>
    <property type="match status" value="2"/>
</dbReference>
<evidence type="ECO:0000313" key="6">
    <source>
        <dbReference type="Proteomes" id="UP000247980"/>
    </source>
</evidence>
<dbReference type="PANTHER" id="PTHR30154">
    <property type="entry name" value="LEUCINE-RESPONSIVE REGULATORY PROTEIN"/>
    <property type="match status" value="1"/>
</dbReference>
<evidence type="ECO:0000256" key="3">
    <source>
        <dbReference type="ARBA" id="ARBA00023163"/>
    </source>
</evidence>
<gene>
    <name evidence="5" type="ORF">CVS30_16865</name>
</gene>
<dbReference type="Gene3D" id="1.10.10.10">
    <property type="entry name" value="Winged helix-like DNA-binding domain superfamily/Winged helix DNA-binding domain"/>
    <property type="match status" value="2"/>
</dbReference>
<dbReference type="PRINTS" id="PR00033">
    <property type="entry name" value="HTHASNC"/>
</dbReference>
<keyword evidence="2" id="KW-0238">DNA-binding</keyword>
<dbReference type="InterPro" id="IPR036388">
    <property type="entry name" value="WH-like_DNA-bd_sf"/>
</dbReference>
<dbReference type="EMBL" id="QJVC01000027">
    <property type="protein sequence ID" value="PYI37208.1"/>
    <property type="molecule type" value="Genomic_DNA"/>
</dbReference>
<proteinExistence type="predicted"/>
<dbReference type="InterPro" id="IPR036390">
    <property type="entry name" value="WH_DNA-bd_sf"/>
</dbReference>
<dbReference type="PROSITE" id="PS50956">
    <property type="entry name" value="HTH_ASNC_2"/>
    <property type="match status" value="1"/>
</dbReference>
<evidence type="ECO:0000256" key="1">
    <source>
        <dbReference type="ARBA" id="ARBA00023015"/>
    </source>
</evidence>
<dbReference type="GO" id="GO:0043200">
    <property type="term" value="P:response to amino acid"/>
    <property type="evidence" value="ECO:0007669"/>
    <property type="project" value="TreeGrafter"/>
</dbReference>
<evidence type="ECO:0000259" key="4">
    <source>
        <dbReference type="PROSITE" id="PS50956"/>
    </source>
</evidence>
<dbReference type="Proteomes" id="UP000247980">
    <property type="component" value="Unassembled WGS sequence"/>
</dbReference>
<reference evidence="5 6" key="1">
    <citation type="submission" date="2018-05" db="EMBL/GenBank/DDBJ databases">
        <title>Genetic diversity of glacier-inhabiting Cryobacterium bacteria in China and description of Cryobacterium mengkeensis sp. nov. and Arthrobacter glacialis sp. nov.</title>
        <authorList>
            <person name="Liu Q."/>
            <person name="Xin Y.-H."/>
        </authorList>
    </citation>
    <scope>NUCLEOTIDE SEQUENCE [LARGE SCALE GENOMIC DNA]</scope>
    <source>
        <strain evidence="5 6">B7</strain>
    </source>
</reference>
<keyword evidence="6" id="KW-1185">Reference proteome</keyword>
<dbReference type="GO" id="GO:0043565">
    <property type="term" value="F:sequence-specific DNA binding"/>
    <property type="evidence" value="ECO:0007669"/>
    <property type="project" value="InterPro"/>
</dbReference>
<dbReference type="InterPro" id="IPR011008">
    <property type="entry name" value="Dimeric_a/b-barrel"/>
</dbReference>
<dbReference type="InterPro" id="IPR019888">
    <property type="entry name" value="Tscrpt_reg_AsnC-like"/>
</dbReference>
<evidence type="ECO:0000256" key="2">
    <source>
        <dbReference type="ARBA" id="ARBA00023125"/>
    </source>
</evidence>